<reference evidence="1 2" key="1">
    <citation type="submission" date="2020-08" db="EMBL/GenBank/DDBJ databases">
        <title>Sequencing the genomes of 1000 actinobacteria strains.</title>
        <authorList>
            <person name="Klenk H.-P."/>
        </authorList>
    </citation>
    <scope>NUCLEOTIDE SEQUENCE [LARGE SCALE GENOMIC DNA]</scope>
    <source>
        <strain evidence="1 2">DSM 43768</strain>
    </source>
</reference>
<organism evidence="1 2">
    <name type="scientific">Nonomuraea rubra</name>
    <dbReference type="NCBI Taxonomy" id="46180"/>
    <lineage>
        <taxon>Bacteria</taxon>
        <taxon>Bacillati</taxon>
        <taxon>Actinomycetota</taxon>
        <taxon>Actinomycetes</taxon>
        <taxon>Streptosporangiales</taxon>
        <taxon>Streptosporangiaceae</taxon>
        <taxon>Nonomuraea</taxon>
    </lineage>
</organism>
<dbReference type="RefSeq" id="WP_185105634.1">
    <property type="nucleotide sequence ID" value="NZ_BAAAXY010000044.1"/>
</dbReference>
<gene>
    <name evidence="1" type="ORF">HD593_006387</name>
</gene>
<accession>A0A7X0NXS4</accession>
<comment type="caution">
    <text evidence="1">The sequence shown here is derived from an EMBL/GenBank/DDBJ whole genome shotgun (WGS) entry which is preliminary data.</text>
</comment>
<evidence type="ECO:0000313" key="1">
    <source>
        <dbReference type="EMBL" id="MBB6551592.1"/>
    </source>
</evidence>
<sequence>MEIDAALLGDTPLGEICGGEHNVWPGLEALSSMGLIEARVSAGAASSTLVVHPLVAEASRTHVTPMITTVAIALVRGTAAGRRPDIPSG</sequence>
<keyword evidence="2" id="KW-1185">Reference proteome</keyword>
<name>A0A7X0NXS4_9ACTN</name>
<evidence type="ECO:0000313" key="2">
    <source>
        <dbReference type="Proteomes" id="UP000565579"/>
    </source>
</evidence>
<protein>
    <submittedName>
        <fullName evidence="1">Uncharacterized protein</fullName>
    </submittedName>
</protein>
<dbReference type="Proteomes" id="UP000565579">
    <property type="component" value="Unassembled WGS sequence"/>
</dbReference>
<proteinExistence type="predicted"/>
<dbReference type="EMBL" id="JACHMI010000001">
    <property type="protein sequence ID" value="MBB6551592.1"/>
    <property type="molecule type" value="Genomic_DNA"/>
</dbReference>
<dbReference type="AlphaFoldDB" id="A0A7X0NXS4"/>